<organism evidence="8 9">
    <name type="scientific">Candidatus Desantisbacteria bacterium CG2_30_40_21</name>
    <dbReference type="NCBI Taxonomy" id="1817895"/>
    <lineage>
        <taxon>Bacteria</taxon>
        <taxon>Candidatus Desantisiibacteriota</taxon>
    </lineage>
</organism>
<evidence type="ECO:0000256" key="5">
    <source>
        <dbReference type="ARBA" id="ARBA00023136"/>
    </source>
</evidence>
<evidence type="ECO:0000256" key="3">
    <source>
        <dbReference type="ARBA" id="ARBA00022692"/>
    </source>
</evidence>
<feature type="transmembrane region" description="Helical" evidence="7">
    <location>
        <begin position="51"/>
        <end position="79"/>
    </location>
</feature>
<dbReference type="EMBL" id="MNYI01000219">
    <property type="protein sequence ID" value="OIP37173.1"/>
    <property type="molecule type" value="Genomic_DNA"/>
</dbReference>
<evidence type="ECO:0000256" key="2">
    <source>
        <dbReference type="ARBA" id="ARBA00008034"/>
    </source>
</evidence>
<gene>
    <name evidence="8" type="ORF">AUJ95_08520</name>
</gene>
<proteinExistence type="inferred from homology"/>
<dbReference type="AlphaFoldDB" id="A0A1J5DLX0"/>
<keyword evidence="6" id="KW-0813">Transport</keyword>
<dbReference type="Gene3D" id="1.10.3470.10">
    <property type="entry name" value="ABC transporter involved in vitamin B12 uptake, BtuC"/>
    <property type="match status" value="1"/>
</dbReference>
<dbReference type="Pfam" id="PF00950">
    <property type="entry name" value="ABC-3"/>
    <property type="match status" value="1"/>
</dbReference>
<keyword evidence="3 6" id="KW-0812">Transmembrane</keyword>
<evidence type="ECO:0000256" key="6">
    <source>
        <dbReference type="RuleBase" id="RU003943"/>
    </source>
</evidence>
<evidence type="ECO:0000256" key="1">
    <source>
        <dbReference type="ARBA" id="ARBA00004141"/>
    </source>
</evidence>
<evidence type="ECO:0000313" key="8">
    <source>
        <dbReference type="EMBL" id="OIP37173.1"/>
    </source>
</evidence>
<dbReference type="PANTHER" id="PTHR30477">
    <property type="entry name" value="ABC-TRANSPORTER METAL-BINDING PROTEIN"/>
    <property type="match status" value="1"/>
</dbReference>
<dbReference type="InterPro" id="IPR037294">
    <property type="entry name" value="ABC_BtuC-like"/>
</dbReference>
<sequence length="145" mass="16129">MVVSKGKLLAKYFTVGYGRQAVTKLRRKFHLISLSPDQVPQEGISIRWWDFLFYITFGLIVTVSVRIVGVLLIFSYLIIPAVCAMLLVRGFGRRLIIGWIIGTLTSIVGLHASCTFDFPTGASIVCSFGLVLIIVACVKVIRVRH</sequence>
<evidence type="ECO:0000256" key="4">
    <source>
        <dbReference type="ARBA" id="ARBA00022989"/>
    </source>
</evidence>
<comment type="similarity">
    <text evidence="2 6">Belongs to the ABC-3 integral membrane protein family.</text>
</comment>
<name>A0A1J5DLX0_9BACT</name>
<comment type="caution">
    <text evidence="8">The sequence shown here is derived from an EMBL/GenBank/DDBJ whole genome shotgun (WGS) entry which is preliminary data.</text>
</comment>
<evidence type="ECO:0008006" key="10">
    <source>
        <dbReference type="Google" id="ProtNLM"/>
    </source>
</evidence>
<keyword evidence="4 7" id="KW-1133">Transmembrane helix</keyword>
<accession>A0A1J5DLX0</accession>
<dbReference type="InterPro" id="IPR001626">
    <property type="entry name" value="ABC_TroCD"/>
</dbReference>
<dbReference type="STRING" id="1817895.AUJ95_08520"/>
<reference evidence="8 9" key="1">
    <citation type="journal article" date="2016" name="Environ. Microbiol.">
        <title>Genomic resolution of a cold subsurface aquifer community provides metabolic insights for novel microbes adapted to high CO concentrations.</title>
        <authorList>
            <person name="Probst A.J."/>
            <person name="Castelle C.J."/>
            <person name="Singh A."/>
            <person name="Brown C.T."/>
            <person name="Anantharaman K."/>
            <person name="Sharon I."/>
            <person name="Hug L.A."/>
            <person name="Burstein D."/>
            <person name="Emerson J.B."/>
            <person name="Thomas B.C."/>
            <person name="Banfield J.F."/>
        </authorList>
    </citation>
    <scope>NUCLEOTIDE SEQUENCE [LARGE SCALE GENOMIC DNA]</scope>
    <source>
        <strain evidence="8">CG2_30_40_21</strain>
    </source>
</reference>
<feature type="transmembrane region" description="Helical" evidence="7">
    <location>
        <begin position="118"/>
        <end position="141"/>
    </location>
</feature>
<keyword evidence="5 7" id="KW-0472">Membrane</keyword>
<dbReference type="PANTHER" id="PTHR30477:SF19">
    <property type="entry name" value="METAL ABC TRANSPORTER PERMEASE"/>
    <property type="match status" value="1"/>
</dbReference>
<dbReference type="GO" id="GO:0043190">
    <property type="term" value="C:ATP-binding cassette (ABC) transporter complex"/>
    <property type="evidence" value="ECO:0007669"/>
    <property type="project" value="InterPro"/>
</dbReference>
<protein>
    <recommendedName>
        <fullName evidence="10">ABC transporter permease</fullName>
    </recommendedName>
</protein>
<dbReference type="GO" id="GO:0010043">
    <property type="term" value="P:response to zinc ion"/>
    <property type="evidence" value="ECO:0007669"/>
    <property type="project" value="TreeGrafter"/>
</dbReference>
<evidence type="ECO:0000313" key="9">
    <source>
        <dbReference type="Proteomes" id="UP000183085"/>
    </source>
</evidence>
<dbReference type="SUPFAM" id="SSF81345">
    <property type="entry name" value="ABC transporter involved in vitamin B12 uptake, BtuC"/>
    <property type="match status" value="1"/>
</dbReference>
<dbReference type="GO" id="GO:0055085">
    <property type="term" value="P:transmembrane transport"/>
    <property type="evidence" value="ECO:0007669"/>
    <property type="project" value="InterPro"/>
</dbReference>
<dbReference type="Proteomes" id="UP000183085">
    <property type="component" value="Unassembled WGS sequence"/>
</dbReference>
<comment type="subcellular location">
    <subcellularLocation>
        <location evidence="6">Cell membrane</location>
        <topology evidence="6">Multi-pass membrane protein</topology>
    </subcellularLocation>
    <subcellularLocation>
        <location evidence="1">Membrane</location>
        <topology evidence="1">Multi-pass membrane protein</topology>
    </subcellularLocation>
</comment>
<evidence type="ECO:0000256" key="7">
    <source>
        <dbReference type="SAM" id="Phobius"/>
    </source>
</evidence>
<feature type="transmembrane region" description="Helical" evidence="7">
    <location>
        <begin position="91"/>
        <end position="112"/>
    </location>
</feature>